<dbReference type="Pfam" id="PF00651">
    <property type="entry name" value="BTB"/>
    <property type="match status" value="1"/>
</dbReference>
<protein>
    <recommendedName>
        <fullName evidence="1">BTB domain-containing protein</fullName>
    </recommendedName>
</protein>
<dbReference type="STRING" id="745531.A0A0C3RQ84"/>
<gene>
    <name evidence="2" type="ORF">PHLGIDRAFT_20583</name>
</gene>
<dbReference type="HOGENOM" id="CLU_052397_0_2_1"/>
<dbReference type="InterPro" id="IPR000210">
    <property type="entry name" value="BTB/POZ_dom"/>
</dbReference>
<dbReference type="SUPFAM" id="SSF54695">
    <property type="entry name" value="POZ domain"/>
    <property type="match status" value="1"/>
</dbReference>
<name>A0A0C3RQ84_PHLG1</name>
<evidence type="ECO:0000313" key="3">
    <source>
        <dbReference type="Proteomes" id="UP000053257"/>
    </source>
</evidence>
<evidence type="ECO:0000259" key="1">
    <source>
        <dbReference type="PROSITE" id="PS50097"/>
    </source>
</evidence>
<accession>A0A0C3RQ84</accession>
<dbReference type="OrthoDB" id="3357985at2759"/>
<dbReference type="Proteomes" id="UP000053257">
    <property type="component" value="Unassembled WGS sequence"/>
</dbReference>
<feature type="domain" description="BTB" evidence="1">
    <location>
        <begin position="32"/>
        <end position="91"/>
    </location>
</feature>
<dbReference type="EMBL" id="KN840727">
    <property type="protein sequence ID" value="KIP01871.1"/>
    <property type="molecule type" value="Genomic_DNA"/>
</dbReference>
<evidence type="ECO:0000313" key="2">
    <source>
        <dbReference type="EMBL" id="KIP01871.1"/>
    </source>
</evidence>
<organism evidence="2 3">
    <name type="scientific">Phlebiopsis gigantea (strain 11061_1 CR5-6)</name>
    <name type="common">White-rot fungus</name>
    <name type="synonym">Peniophora gigantea</name>
    <dbReference type="NCBI Taxonomy" id="745531"/>
    <lineage>
        <taxon>Eukaryota</taxon>
        <taxon>Fungi</taxon>
        <taxon>Dikarya</taxon>
        <taxon>Basidiomycota</taxon>
        <taxon>Agaricomycotina</taxon>
        <taxon>Agaricomycetes</taxon>
        <taxon>Polyporales</taxon>
        <taxon>Phanerochaetaceae</taxon>
        <taxon>Phlebiopsis</taxon>
    </lineage>
</organism>
<keyword evidence="3" id="KW-1185">Reference proteome</keyword>
<sequence>MTSKRKRSPSIEFVSWRRMASPPFDKELEGDDNFVLCTPQNAYFHVSAAILSLASPFFKNVIREIRRAKRPMRLDVEESQTPLEIILRLIYPVPDPVILDFDDFIDAYKAATKYQLDHAIQALRKTLKLKFVEQEPLRVYAVAVQHGLQEEKEMAAYQACKMPIQSWPSCEEYDNIPASRYHDLILYHKRRGAEAAKIIQAAEQPCCRHCSTQWLTSYQEAAVRALHEAPTTDRVFSFQFLTEHAPSTWLH</sequence>
<dbReference type="PROSITE" id="PS50097">
    <property type="entry name" value="BTB"/>
    <property type="match status" value="1"/>
</dbReference>
<proteinExistence type="predicted"/>
<dbReference type="Gene3D" id="3.30.710.10">
    <property type="entry name" value="Potassium Channel Kv1.1, Chain A"/>
    <property type="match status" value="1"/>
</dbReference>
<reference evidence="2 3" key="1">
    <citation type="journal article" date="2014" name="PLoS Genet.">
        <title>Analysis of the Phlebiopsis gigantea genome, transcriptome and secretome provides insight into its pioneer colonization strategies of wood.</title>
        <authorList>
            <person name="Hori C."/>
            <person name="Ishida T."/>
            <person name="Igarashi K."/>
            <person name="Samejima M."/>
            <person name="Suzuki H."/>
            <person name="Master E."/>
            <person name="Ferreira P."/>
            <person name="Ruiz-Duenas F.J."/>
            <person name="Held B."/>
            <person name="Canessa P."/>
            <person name="Larrondo L.F."/>
            <person name="Schmoll M."/>
            <person name="Druzhinina I.S."/>
            <person name="Kubicek C.P."/>
            <person name="Gaskell J.A."/>
            <person name="Kersten P."/>
            <person name="St John F."/>
            <person name="Glasner J."/>
            <person name="Sabat G."/>
            <person name="Splinter BonDurant S."/>
            <person name="Syed K."/>
            <person name="Yadav J."/>
            <person name="Mgbeahuruike A.C."/>
            <person name="Kovalchuk A."/>
            <person name="Asiegbu F.O."/>
            <person name="Lackner G."/>
            <person name="Hoffmeister D."/>
            <person name="Rencoret J."/>
            <person name="Gutierrez A."/>
            <person name="Sun H."/>
            <person name="Lindquist E."/>
            <person name="Barry K."/>
            <person name="Riley R."/>
            <person name="Grigoriev I.V."/>
            <person name="Henrissat B."/>
            <person name="Kues U."/>
            <person name="Berka R.M."/>
            <person name="Martinez A.T."/>
            <person name="Covert S.F."/>
            <person name="Blanchette R.A."/>
            <person name="Cullen D."/>
        </authorList>
    </citation>
    <scope>NUCLEOTIDE SEQUENCE [LARGE SCALE GENOMIC DNA]</scope>
    <source>
        <strain evidence="2 3">11061_1 CR5-6</strain>
    </source>
</reference>
<dbReference type="AlphaFoldDB" id="A0A0C3RQ84"/>
<dbReference type="InterPro" id="IPR011333">
    <property type="entry name" value="SKP1/BTB/POZ_sf"/>
</dbReference>